<dbReference type="AlphaFoldDB" id="A0A0G4JRD7"/>
<evidence type="ECO:0000259" key="5">
    <source>
        <dbReference type="PROSITE" id="PS50887"/>
    </source>
</evidence>
<feature type="transmembrane region" description="Helical" evidence="4">
    <location>
        <begin position="44"/>
        <end position="62"/>
    </location>
</feature>
<dbReference type="GO" id="GO:1902201">
    <property type="term" value="P:negative regulation of bacterial-type flagellum-dependent cell motility"/>
    <property type="evidence" value="ECO:0007669"/>
    <property type="project" value="TreeGrafter"/>
</dbReference>
<evidence type="ECO:0000256" key="2">
    <source>
        <dbReference type="ARBA" id="ARBA00012528"/>
    </source>
</evidence>
<protein>
    <recommendedName>
        <fullName evidence="2">diguanylate cyclase</fullName>
        <ecNumber evidence="2">2.7.7.65</ecNumber>
    </recommendedName>
</protein>
<feature type="transmembrane region" description="Helical" evidence="4">
    <location>
        <begin position="69"/>
        <end position="86"/>
    </location>
</feature>
<accession>A0A0G4JRD7</accession>
<dbReference type="Proteomes" id="UP000044377">
    <property type="component" value="Unassembled WGS sequence"/>
</dbReference>
<evidence type="ECO:0000256" key="1">
    <source>
        <dbReference type="ARBA" id="ARBA00004665"/>
    </source>
</evidence>
<dbReference type="OrthoDB" id="5914567at2"/>
<name>A0A0G4JRD7_9GAMM</name>
<dbReference type="PANTHER" id="PTHR45138">
    <property type="entry name" value="REGULATORY COMPONENTS OF SENSORY TRANSDUCTION SYSTEM"/>
    <property type="match status" value="1"/>
</dbReference>
<proteinExistence type="predicted"/>
<evidence type="ECO:0000256" key="4">
    <source>
        <dbReference type="SAM" id="Phobius"/>
    </source>
</evidence>
<evidence type="ECO:0000256" key="3">
    <source>
        <dbReference type="ARBA" id="ARBA00034247"/>
    </source>
</evidence>
<dbReference type="GO" id="GO:0005886">
    <property type="term" value="C:plasma membrane"/>
    <property type="evidence" value="ECO:0007669"/>
    <property type="project" value="TreeGrafter"/>
</dbReference>
<dbReference type="GO" id="GO:0043709">
    <property type="term" value="P:cell adhesion involved in single-species biofilm formation"/>
    <property type="evidence" value="ECO:0007669"/>
    <property type="project" value="TreeGrafter"/>
</dbReference>
<dbReference type="RefSeq" id="WP_048636278.1">
    <property type="nucleotide sequence ID" value="NZ_CGIG01000001.1"/>
</dbReference>
<dbReference type="InterPro" id="IPR000160">
    <property type="entry name" value="GGDEF_dom"/>
</dbReference>
<sequence length="308" mass="34557">MYRFFRQHGSKLLLLAFLANLGLLAELIIGVVKPWAEIDWMDVLAEGGSALLALSWLIMLLVSRPAGRVTTLLALGLACIFFSWWMDCLDEFIKLPHEGNIGKWLENVPMPIGLMLITLGIYHWHQEQLAISAQLNKRERLFREHLLFDKLTPLGGADYLRKQLSLSLRQAAAEQQPLSLIVIDLNDFDAINRRFGTAEGDYVLQALCQLLLLNLRRQDLLCRLAGDRFVALLPNTGEQQANGMAQDLYAAIAHLAHHTQQHGERVRLQASVAAVMALDEDRDTLLQRLNQALKQVKAMPAAQSRVAG</sequence>
<keyword evidence="4" id="KW-0812">Transmembrane</keyword>
<evidence type="ECO:0000313" key="6">
    <source>
        <dbReference type="EMBL" id="CPR14458.1"/>
    </source>
</evidence>
<dbReference type="InterPro" id="IPR029787">
    <property type="entry name" value="Nucleotide_cyclase"/>
</dbReference>
<dbReference type="STRING" id="1109412.BN1221_00870"/>
<dbReference type="PANTHER" id="PTHR45138:SF9">
    <property type="entry name" value="DIGUANYLATE CYCLASE DGCM-RELATED"/>
    <property type="match status" value="1"/>
</dbReference>
<feature type="domain" description="GGDEF" evidence="5">
    <location>
        <begin position="176"/>
        <end position="308"/>
    </location>
</feature>
<dbReference type="Gene3D" id="3.30.70.270">
    <property type="match status" value="1"/>
</dbReference>
<comment type="pathway">
    <text evidence="1">Purine metabolism; 3',5'-cyclic di-GMP biosynthesis.</text>
</comment>
<organism evidence="6 7">
    <name type="scientific">Brenneria goodwinii</name>
    <dbReference type="NCBI Taxonomy" id="1109412"/>
    <lineage>
        <taxon>Bacteria</taxon>
        <taxon>Pseudomonadati</taxon>
        <taxon>Pseudomonadota</taxon>
        <taxon>Gammaproteobacteria</taxon>
        <taxon>Enterobacterales</taxon>
        <taxon>Pectobacteriaceae</taxon>
        <taxon>Brenneria</taxon>
    </lineage>
</organism>
<comment type="catalytic activity">
    <reaction evidence="3">
        <text>2 GTP = 3',3'-c-di-GMP + 2 diphosphate</text>
        <dbReference type="Rhea" id="RHEA:24898"/>
        <dbReference type="ChEBI" id="CHEBI:33019"/>
        <dbReference type="ChEBI" id="CHEBI:37565"/>
        <dbReference type="ChEBI" id="CHEBI:58805"/>
        <dbReference type="EC" id="2.7.7.65"/>
    </reaction>
</comment>
<dbReference type="InterPro" id="IPR043128">
    <property type="entry name" value="Rev_trsase/Diguanyl_cyclase"/>
</dbReference>
<dbReference type="SUPFAM" id="SSF55073">
    <property type="entry name" value="Nucleotide cyclase"/>
    <property type="match status" value="1"/>
</dbReference>
<gene>
    <name evidence="6" type="ORF">BN1221_00870</name>
</gene>
<dbReference type="PROSITE" id="PS50887">
    <property type="entry name" value="GGDEF"/>
    <property type="match status" value="1"/>
</dbReference>
<dbReference type="InterPro" id="IPR050469">
    <property type="entry name" value="Diguanylate_Cyclase"/>
</dbReference>
<dbReference type="CDD" id="cd01949">
    <property type="entry name" value="GGDEF"/>
    <property type="match status" value="1"/>
</dbReference>
<keyword evidence="4" id="KW-0472">Membrane</keyword>
<reference evidence="7" key="1">
    <citation type="submission" date="2015-01" db="EMBL/GenBank/DDBJ databases">
        <authorList>
            <person name="Paterson Steve"/>
        </authorList>
    </citation>
    <scope>NUCLEOTIDE SEQUENCE [LARGE SCALE GENOMIC DNA]</scope>
    <source>
        <strain evidence="7">OBR1</strain>
    </source>
</reference>
<dbReference type="SMART" id="SM00267">
    <property type="entry name" value="GGDEF"/>
    <property type="match status" value="1"/>
</dbReference>
<evidence type="ECO:0000313" key="7">
    <source>
        <dbReference type="Proteomes" id="UP000044377"/>
    </source>
</evidence>
<dbReference type="EMBL" id="CGIG01000001">
    <property type="protein sequence ID" value="CPR14458.1"/>
    <property type="molecule type" value="Genomic_DNA"/>
</dbReference>
<dbReference type="GO" id="GO:0052621">
    <property type="term" value="F:diguanylate cyclase activity"/>
    <property type="evidence" value="ECO:0007669"/>
    <property type="project" value="UniProtKB-EC"/>
</dbReference>
<keyword evidence="7" id="KW-1185">Reference proteome</keyword>
<dbReference type="NCBIfam" id="TIGR00254">
    <property type="entry name" value="GGDEF"/>
    <property type="match status" value="1"/>
</dbReference>
<dbReference type="EC" id="2.7.7.65" evidence="2"/>
<dbReference type="Pfam" id="PF00990">
    <property type="entry name" value="GGDEF"/>
    <property type="match status" value="1"/>
</dbReference>
<feature type="transmembrane region" description="Helical" evidence="4">
    <location>
        <begin position="12"/>
        <end position="32"/>
    </location>
</feature>
<keyword evidence="4" id="KW-1133">Transmembrane helix</keyword>